<evidence type="ECO:0000313" key="1">
    <source>
        <dbReference type="EMBL" id="PIA39954.1"/>
    </source>
</evidence>
<protein>
    <recommendedName>
        <fullName evidence="3">BZIP domain-containing protein</fullName>
    </recommendedName>
</protein>
<dbReference type="OrthoDB" id="763417at2759"/>
<dbReference type="InParanoid" id="A0A2G5D8W4"/>
<dbReference type="AlphaFoldDB" id="A0A2G5D8W4"/>
<name>A0A2G5D8W4_AQUCA</name>
<evidence type="ECO:0000313" key="2">
    <source>
        <dbReference type="Proteomes" id="UP000230069"/>
    </source>
</evidence>
<proteinExistence type="predicted"/>
<evidence type="ECO:0008006" key="3">
    <source>
        <dbReference type="Google" id="ProtNLM"/>
    </source>
</evidence>
<sequence length="324" mass="37299">MTKCHDRSSVDIEVRRLKNRLRQQRYRARKREENSKGAATTPLLASFLISSLPNVNEACLLMHDAASLKQNIEPENETGLTDCGHEDLGKFYRACSPVEAKPLQEKCRARHGDQQLKLGKDQCSDEFLGASVAGDPYISPSDSNTFTSEKICQPLPELEHDCVNTHQMECNSSDKSLDQREQSRIMARRLKNRERQRRYRARRRHEADMKKAQLVQHSTLLTLDPQPNGTTINPLTRVHCRRRWKNDARRANASKEIGFKSTEPLVLDFAREPLTQISPTEVKGEQPAERKFQSETSVAFNDCETYKNTHARRDWKEDARKKID</sequence>
<organism evidence="1 2">
    <name type="scientific">Aquilegia coerulea</name>
    <name type="common">Rocky mountain columbine</name>
    <dbReference type="NCBI Taxonomy" id="218851"/>
    <lineage>
        <taxon>Eukaryota</taxon>
        <taxon>Viridiplantae</taxon>
        <taxon>Streptophyta</taxon>
        <taxon>Embryophyta</taxon>
        <taxon>Tracheophyta</taxon>
        <taxon>Spermatophyta</taxon>
        <taxon>Magnoliopsida</taxon>
        <taxon>Ranunculales</taxon>
        <taxon>Ranunculaceae</taxon>
        <taxon>Thalictroideae</taxon>
        <taxon>Aquilegia</taxon>
    </lineage>
</organism>
<reference evidence="1 2" key="1">
    <citation type="submission" date="2017-09" db="EMBL/GenBank/DDBJ databases">
        <title>WGS assembly of Aquilegia coerulea Goldsmith.</title>
        <authorList>
            <person name="Hodges S."/>
            <person name="Kramer E."/>
            <person name="Nordborg M."/>
            <person name="Tomkins J."/>
            <person name="Borevitz J."/>
            <person name="Derieg N."/>
            <person name="Yan J."/>
            <person name="Mihaltcheva S."/>
            <person name="Hayes R.D."/>
            <person name="Rokhsar D."/>
        </authorList>
    </citation>
    <scope>NUCLEOTIDE SEQUENCE [LARGE SCALE GENOMIC DNA]</scope>
    <source>
        <strain evidence="2">cv. Goldsmith</strain>
    </source>
</reference>
<dbReference type="EMBL" id="KZ305043">
    <property type="protein sequence ID" value="PIA39954.1"/>
    <property type="molecule type" value="Genomic_DNA"/>
</dbReference>
<keyword evidence="2" id="KW-1185">Reference proteome</keyword>
<dbReference type="Proteomes" id="UP000230069">
    <property type="component" value="Unassembled WGS sequence"/>
</dbReference>
<accession>A0A2G5D8W4</accession>
<gene>
    <name evidence="1" type="ORF">AQUCO_02600417v1</name>
</gene>